<dbReference type="FunFam" id="3.30.360.10:FF:000018">
    <property type="entry name" value="Glucose-6-phosphate 1-dehydrogenase"/>
    <property type="match status" value="1"/>
</dbReference>
<comment type="function">
    <text evidence="5">Catalyzes the rate-limiting step of the oxidative pentose-phosphate pathway, which represents a route for the dissimilation of carbohydrates besides glycolysis.</text>
</comment>
<organism evidence="9">
    <name type="scientific">Ananas comosus var. bracteatus</name>
    <name type="common">red pineapple</name>
    <dbReference type="NCBI Taxonomy" id="296719"/>
    <lineage>
        <taxon>Eukaryota</taxon>
        <taxon>Viridiplantae</taxon>
        <taxon>Streptophyta</taxon>
        <taxon>Embryophyta</taxon>
        <taxon>Tracheophyta</taxon>
        <taxon>Spermatophyta</taxon>
        <taxon>Magnoliopsida</taxon>
        <taxon>Liliopsida</taxon>
        <taxon>Poales</taxon>
        <taxon>Bromeliaceae</taxon>
        <taxon>Bromelioideae</taxon>
        <taxon>Ananas</taxon>
    </lineage>
</organism>
<keyword evidence="5" id="KW-0560">Oxidoreductase</keyword>
<feature type="region of interest" description="Disordered" evidence="6">
    <location>
        <begin position="93"/>
        <end position="122"/>
    </location>
</feature>
<dbReference type="AlphaFoldDB" id="A0A6V7PQW1"/>
<dbReference type="UniPathway" id="UPA00115">
    <property type="reaction ID" value="UER00408"/>
</dbReference>
<evidence type="ECO:0000313" key="9">
    <source>
        <dbReference type="EMBL" id="CAD1833185.1"/>
    </source>
</evidence>
<name>A0A6V7PQW1_ANACO</name>
<dbReference type="SUPFAM" id="SSF55347">
    <property type="entry name" value="Glyceraldehyde-3-phosphate dehydrogenase-like, C-terminal domain"/>
    <property type="match status" value="1"/>
</dbReference>
<dbReference type="GO" id="GO:0006006">
    <property type="term" value="P:glucose metabolic process"/>
    <property type="evidence" value="ECO:0007669"/>
    <property type="project" value="UniProtKB-KW"/>
</dbReference>
<evidence type="ECO:0000259" key="8">
    <source>
        <dbReference type="Pfam" id="PF02781"/>
    </source>
</evidence>
<evidence type="ECO:0000256" key="3">
    <source>
        <dbReference type="ARBA" id="ARBA00022857"/>
    </source>
</evidence>
<reference evidence="9" key="1">
    <citation type="submission" date="2020-07" db="EMBL/GenBank/DDBJ databases">
        <authorList>
            <person name="Lin J."/>
        </authorList>
    </citation>
    <scope>NUCLEOTIDE SEQUENCE</scope>
</reference>
<dbReference type="GO" id="GO:0006098">
    <property type="term" value="P:pentose-phosphate shunt"/>
    <property type="evidence" value="ECO:0007669"/>
    <property type="project" value="UniProtKB-UniPathway"/>
</dbReference>
<evidence type="ECO:0000256" key="6">
    <source>
        <dbReference type="SAM" id="MobiDB-lite"/>
    </source>
</evidence>
<keyword evidence="2 5" id="KW-0313">Glucose metabolism</keyword>
<comment type="similarity">
    <text evidence="1 5">Belongs to the glucose-6-phosphate dehydrogenase family.</text>
</comment>
<evidence type="ECO:0000256" key="2">
    <source>
        <dbReference type="ARBA" id="ARBA00022526"/>
    </source>
</evidence>
<dbReference type="Gene3D" id="3.40.50.720">
    <property type="entry name" value="NAD(P)-binding Rossmann-like Domain"/>
    <property type="match status" value="1"/>
</dbReference>
<keyword evidence="4 5" id="KW-0119">Carbohydrate metabolism</keyword>
<feature type="domain" description="Glucose-6-phosphate dehydrogenase NAD-binding" evidence="7">
    <location>
        <begin position="147"/>
        <end position="325"/>
    </location>
</feature>
<dbReference type="Pfam" id="PF02781">
    <property type="entry name" value="G6PD_C"/>
    <property type="match status" value="1"/>
</dbReference>
<dbReference type="PRINTS" id="PR00079">
    <property type="entry name" value="G6PDHDRGNASE"/>
</dbReference>
<dbReference type="InterPro" id="IPR022675">
    <property type="entry name" value="G6P_DH_C"/>
</dbReference>
<evidence type="ECO:0000259" key="7">
    <source>
        <dbReference type="Pfam" id="PF00479"/>
    </source>
</evidence>
<dbReference type="PANTHER" id="PTHR23429:SF4">
    <property type="entry name" value="INACTIVE GLUCOSE-6-PHOSPHATE 1-DEHYDROGENASE 4, CHLOROPLASTIC"/>
    <property type="match status" value="1"/>
</dbReference>
<dbReference type="EMBL" id="LR862151">
    <property type="protein sequence ID" value="CAD1833185.1"/>
    <property type="molecule type" value="Genomic_DNA"/>
</dbReference>
<proteinExistence type="inferred from homology"/>
<dbReference type="Pfam" id="PF00479">
    <property type="entry name" value="G6PD_N"/>
    <property type="match status" value="1"/>
</dbReference>
<dbReference type="GO" id="GO:0050661">
    <property type="term" value="F:NADP binding"/>
    <property type="evidence" value="ECO:0007669"/>
    <property type="project" value="InterPro"/>
</dbReference>
<protein>
    <recommendedName>
        <fullName evidence="5">Glucose-6-phosphate 1-dehydrogenase</fullName>
        <ecNumber evidence="5">1.1.1.49</ecNumber>
    </recommendedName>
</protein>
<evidence type="ECO:0000256" key="1">
    <source>
        <dbReference type="ARBA" id="ARBA00009975"/>
    </source>
</evidence>
<dbReference type="InterPro" id="IPR001282">
    <property type="entry name" value="G6P_DH"/>
</dbReference>
<gene>
    <name evidence="9" type="ORF">CB5_LOCUS16396</name>
</gene>
<feature type="compositionally biased region" description="Polar residues" evidence="6">
    <location>
        <begin position="93"/>
        <end position="108"/>
    </location>
</feature>
<dbReference type="InterPro" id="IPR022674">
    <property type="entry name" value="G6P_DH_NAD-bd"/>
</dbReference>
<keyword evidence="3 5" id="KW-0521">NADP</keyword>
<dbReference type="PANTHER" id="PTHR23429">
    <property type="entry name" value="GLUCOSE-6-PHOSPHATE 1-DEHYDROGENASE G6PD"/>
    <property type="match status" value="1"/>
</dbReference>
<accession>A0A6V7PQW1</accession>
<sequence>MSPLPLGTPPFPPPRSPFRAFPPLPATSRCARFSFSLNRFFVAAVNVISGSATDFRPQVCRGLKRWILRKLRHPKAVRRHGWQIPWKLQVQDSAGESETTPHSSQATESSDDVRGLSASDGPSSLLETRSVIGSNQASDAPSLCIAVVGATGELARNKVFPALFALYYSGFLPENVGIFGYSRKHLTDEDLRSMIAGTLTCRVDHHENCGDKLDAFLRRTYHVDGGYDNADGMVKLSSRMEKIEGDHAANRIFYLAVPQEALLDVALSLADRAQTKRGWNRVIIEKPFGFDEYSSYRLTQTLLSKFQENQIYRIDHLLGKDLIENITVLRFSNLVFEPLWSRTYIRNVQVIFSEECGIEARGRYFGHYGIIRDIVHSHILQTIALFAMEQPVSLDGEDIRNEKAKVLRSIRKLDLEDVVLGQLKESSDKADNYMNSLAPTFFAAAMYIDNARWDGVPFLIKTGMGLIKHRVEIRIQFRHVPGILYRERFGYNLDLDTNELILRDQPEEAILLKVNNKVPGLGLQLDASELNLLYRDKYNVEVPDSYEHLLLDVIDGDNHLFMRSDELAAAWNILTPTIREINENKIAPELYELGGRGPVGAYYLGAKHGVRWADD</sequence>
<evidence type="ECO:0000256" key="4">
    <source>
        <dbReference type="ARBA" id="ARBA00023277"/>
    </source>
</evidence>
<dbReference type="NCBIfam" id="TIGR00871">
    <property type="entry name" value="zwf"/>
    <property type="match status" value="1"/>
</dbReference>
<dbReference type="EC" id="1.1.1.49" evidence="5"/>
<feature type="domain" description="Glucose-6-phosphate dehydrogenase C-terminal" evidence="8">
    <location>
        <begin position="328"/>
        <end position="612"/>
    </location>
</feature>
<dbReference type="HAMAP" id="MF_00966">
    <property type="entry name" value="G6PD"/>
    <property type="match status" value="1"/>
</dbReference>
<evidence type="ECO:0000256" key="5">
    <source>
        <dbReference type="RuleBase" id="RU362120"/>
    </source>
</evidence>
<dbReference type="SUPFAM" id="SSF51735">
    <property type="entry name" value="NAD(P)-binding Rossmann-fold domains"/>
    <property type="match status" value="1"/>
</dbReference>
<comment type="pathway">
    <text evidence="5">Carbohydrate degradation; pentose phosphate pathway; D-ribulose 5-phosphate from D-glucose 6-phosphate (oxidative stage): step 1/3.</text>
</comment>
<dbReference type="GO" id="GO:0004345">
    <property type="term" value="F:glucose-6-phosphate dehydrogenase activity"/>
    <property type="evidence" value="ECO:0007669"/>
    <property type="project" value="UniProtKB-EC"/>
</dbReference>
<comment type="catalytic activity">
    <reaction evidence="5">
        <text>D-glucose 6-phosphate + NADP(+) = 6-phospho-D-glucono-1,5-lactone + NADPH + H(+)</text>
        <dbReference type="Rhea" id="RHEA:15841"/>
        <dbReference type="ChEBI" id="CHEBI:15378"/>
        <dbReference type="ChEBI" id="CHEBI:57783"/>
        <dbReference type="ChEBI" id="CHEBI:57955"/>
        <dbReference type="ChEBI" id="CHEBI:58349"/>
        <dbReference type="ChEBI" id="CHEBI:61548"/>
        <dbReference type="EC" id="1.1.1.49"/>
    </reaction>
</comment>
<dbReference type="InterPro" id="IPR036291">
    <property type="entry name" value="NAD(P)-bd_dom_sf"/>
</dbReference>
<dbReference type="Gene3D" id="3.30.360.10">
    <property type="entry name" value="Dihydrodipicolinate Reductase, domain 2"/>
    <property type="match status" value="1"/>
</dbReference>